<reference evidence="3 4" key="1">
    <citation type="submission" date="2015-02" db="EMBL/GenBank/DDBJ databases">
        <title>Draft Genome Sequences of Two Closely-Related Aflatoxigenic Aspergillus Species Obtained from the Cote d'Ivoire.</title>
        <authorList>
            <person name="Moore G.G."/>
            <person name="Beltz S.B."/>
            <person name="Mack B.M."/>
        </authorList>
    </citation>
    <scope>NUCLEOTIDE SEQUENCE [LARGE SCALE GENOMIC DNA]</scope>
    <source>
        <strain evidence="3 4">SRRC1468</strain>
    </source>
</reference>
<accession>A0A0F8U531</accession>
<protein>
    <submittedName>
        <fullName evidence="3">Uncharacterized protein</fullName>
    </submittedName>
</protein>
<organism evidence="3 4">
    <name type="scientific">Aspergillus rambellii</name>
    <dbReference type="NCBI Taxonomy" id="308745"/>
    <lineage>
        <taxon>Eukaryota</taxon>
        <taxon>Fungi</taxon>
        <taxon>Dikarya</taxon>
        <taxon>Ascomycota</taxon>
        <taxon>Pezizomycotina</taxon>
        <taxon>Eurotiomycetes</taxon>
        <taxon>Eurotiomycetidae</taxon>
        <taxon>Eurotiales</taxon>
        <taxon>Aspergillaceae</taxon>
        <taxon>Aspergillus</taxon>
        <taxon>Aspergillus subgen. Nidulantes</taxon>
    </lineage>
</organism>
<feature type="transmembrane region" description="Helical" evidence="2">
    <location>
        <begin position="512"/>
        <end position="533"/>
    </location>
</feature>
<dbReference type="AlphaFoldDB" id="A0A0F8U531"/>
<keyword evidence="4" id="KW-1185">Reference proteome</keyword>
<sequence length="992" mass="108741">MSEGGPENPTPSIARLVTSSAMQGAILNLAVPAPNSSYTLDFIGPYIKCNNASSTLTTIVNNKLGDGNYFRVEYVGFASSGNVSSDIDSLIGHGPVISWSWENVNSTDYAGKLIMAVYDHPPARSVVECGIYNASYTVNFDFVNGAQSVKIANLEILNRVLPVGRLSTPKNREMFSYTSILNVLGDLLIGVCYTYPSRCVSSQIYSTTLVNSKENYDVVWGDTEEAAKMPPLADVAAEMGENITLSLFSNSYFLQNSTQAGTTNVTIYQNVTKYLYAERNLLIAYGVAVFISLLCVISGILTMMDNGVAFTDSFSTLIRATRNSEFSDVIPITTMTGADPPPRELVKTRVQWMPSSGGSENIAGLKPFLADDDNQKKKYEQVQQSSDGLIPYTWSRMWFYNSIPWRIPTAMVLCWIIGLALALAHHFYYHSLNDTIVGDQNRQAWSSRIGTGLAFLTKTFLTTAVGMAGVQNLWWILRLTPVKLSTLDSMYDIRGNIFNFLDLHIWLRGPNVAILGLISWLIPLVTVVTPSTLSIQSTVGSNIFSQPMPQLEYTLLKYFTLDDGGISSPDPSVIRLVTGTIIQGTIPNIPAPAINSSYQLNFTAPLIQCTNSSTKVSDDITNYIQNETMFSLVYVAFSPTSDNITFALDEVFYSDSPSVLAATDNGNTSADVADKLVIAVNPYVTTGSRVVVECGMYNASYTANFDYTNGEQSIDIVDLHVLNRVRSHNSHALPAPANENQLFAYTSIMDTFKTALEGRCWTSPSHCTGTQIYTSSLVDSKEIWELVYGDESVGNVSYRTLPHLVEVASELGRNITLSLFSNDYFLQNTSQAKTINVTVYQNQTKYSYAQRNLLIAYGVAVVVSLLCVIAGFLTMVDNGFAFTDSFSTILRATRNSDFDDIVPVAATTGADPLPRSVAKTRVQWMPSSGGSEGIAGLKPLPADDDEKKKYKQVQESSDGLISYSNTLPDGRRQKNQQLSSISRINASRDGFI</sequence>
<feature type="transmembrane region" description="Helical" evidence="2">
    <location>
        <begin position="405"/>
        <end position="428"/>
    </location>
</feature>
<evidence type="ECO:0000313" key="4">
    <source>
        <dbReference type="Proteomes" id="UP000034291"/>
    </source>
</evidence>
<evidence type="ECO:0000313" key="3">
    <source>
        <dbReference type="EMBL" id="KKK14844.1"/>
    </source>
</evidence>
<feature type="transmembrane region" description="Helical" evidence="2">
    <location>
        <begin position="449"/>
        <end position="477"/>
    </location>
</feature>
<feature type="compositionally biased region" description="Polar residues" evidence="1">
    <location>
        <begin position="953"/>
        <end position="967"/>
    </location>
</feature>
<feature type="region of interest" description="Disordered" evidence="1">
    <location>
        <begin position="925"/>
        <end position="992"/>
    </location>
</feature>
<keyword evidence="2" id="KW-0472">Membrane</keyword>
<feature type="non-terminal residue" evidence="3">
    <location>
        <position position="992"/>
    </location>
</feature>
<evidence type="ECO:0000256" key="2">
    <source>
        <dbReference type="SAM" id="Phobius"/>
    </source>
</evidence>
<evidence type="ECO:0000256" key="1">
    <source>
        <dbReference type="SAM" id="MobiDB-lite"/>
    </source>
</evidence>
<gene>
    <name evidence="3" type="ORF">ARAM_005965</name>
</gene>
<proteinExistence type="predicted"/>
<dbReference type="PANTHER" id="PTHR35041:SF6">
    <property type="entry name" value="FORMYLMETHIONINE DEFORMYLASE-LIKE PROTEIN-RELATED"/>
    <property type="match status" value="1"/>
</dbReference>
<feature type="transmembrane region" description="Helical" evidence="2">
    <location>
        <begin position="854"/>
        <end position="876"/>
    </location>
</feature>
<dbReference type="OrthoDB" id="5322539at2759"/>
<keyword evidence="2" id="KW-0812">Transmembrane</keyword>
<feature type="compositionally biased region" description="Polar residues" evidence="1">
    <location>
        <begin position="975"/>
        <end position="985"/>
    </location>
</feature>
<comment type="caution">
    <text evidence="3">The sequence shown here is derived from an EMBL/GenBank/DDBJ whole genome shotgun (WGS) entry which is preliminary data.</text>
</comment>
<dbReference type="EMBL" id="JZBS01003460">
    <property type="protein sequence ID" value="KKK14844.1"/>
    <property type="molecule type" value="Genomic_DNA"/>
</dbReference>
<dbReference type="Proteomes" id="UP000034291">
    <property type="component" value="Unassembled WGS sequence"/>
</dbReference>
<keyword evidence="2" id="KW-1133">Transmembrane helix</keyword>
<feature type="transmembrane region" description="Helical" evidence="2">
    <location>
        <begin position="282"/>
        <end position="304"/>
    </location>
</feature>
<name>A0A0F8U531_9EURO</name>
<dbReference type="STRING" id="308745.A0A0F8U531"/>
<dbReference type="PANTHER" id="PTHR35041">
    <property type="entry name" value="MEDIATOR OF RNA POLYMERASE II TRANSCRIPTION SUBUNIT 1"/>
    <property type="match status" value="1"/>
</dbReference>